<dbReference type="GO" id="GO:0050038">
    <property type="term" value="F:L-xylulose reductase (NADPH) activity"/>
    <property type="evidence" value="ECO:0007669"/>
    <property type="project" value="TreeGrafter"/>
</dbReference>
<evidence type="ECO:0000256" key="3">
    <source>
        <dbReference type="ARBA" id="ARBA00023002"/>
    </source>
</evidence>
<evidence type="ECO:0000256" key="2">
    <source>
        <dbReference type="ARBA" id="ARBA00022857"/>
    </source>
</evidence>
<dbReference type="NCBIfam" id="NF005559">
    <property type="entry name" value="PRK07231.1"/>
    <property type="match status" value="1"/>
</dbReference>
<dbReference type="GO" id="GO:0004090">
    <property type="term" value="F:carbonyl reductase (NADPH) activity"/>
    <property type="evidence" value="ECO:0007669"/>
    <property type="project" value="TreeGrafter"/>
</dbReference>
<dbReference type="FunFam" id="3.40.50.720:FF:000084">
    <property type="entry name" value="Short-chain dehydrogenase reductase"/>
    <property type="match status" value="1"/>
</dbReference>
<keyword evidence="3" id="KW-0560">Oxidoreductase</keyword>
<comment type="similarity">
    <text evidence="1">Belongs to the short-chain dehydrogenases/reductases (SDR) family.</text>
</comment>
<dbReference type="Gene3D" id="3.40.50.720">
    <property type="entry name" value="NAD(P)-binding Rossmann-like Domain"/>
    <property type="match status" value="1"/>
</dbReference>
<evidence type="ECO:0000313" key="4">
    <source>
        <dbReference type="EMBL" id="GGK91385.1"/>
    </source>
</evidence>
<organism evidence="4 5">
    <name type="scientific">Mangrovihabitans endophyticus</name>
    <dbReference type="NCBI Taxonomy" id="1751298"/>
    <lineage>
        <taxon>Bacteria</taxon>
        <taxon>Bacillati</taxon>
        <taxon>Actinomycetota</taxon>
        <taxon>Actinomycetes</taxon>
        <taxon>Micromonosporales</taxon>
        <taxon>Micromonosporaceae</taxon>
        <taxon>Mangrovihabitans</taxon>
    </lineage>
</organism>
<sequence length="245" mass="24359">MAGRRALVTGASRGIGAAVAAGLAAAGADVVLSGRDEQALRDVAATLPGTRTAVVAADLADGAAVEHLADTALSVFDGLDILVNNAGVTFPETVAGLSVAAWDATMAVNLRAPALLGARIGAAMAAQGSGSIVNVASLAGLRALAEHYAYSASKAALIMATKVLALELGPRGVRANVVCPTVVLTEMGQQVWGAREKAAPMLARIPLGRFGVPADVADAVVWLSSDAAAMINGAELPLDGGFTVA</sequence>
<dbReference type="GO" id="GO:0005997">
    <property type="term" value="P:xylulose metabolic process"/>
    <property type="evidence" value="ECO:0007669"/>
    <property type="project" value="TreeGrafter"/>
</dbReference>
<dbReference type="InterPro" id="IPR002347">
    <property type="entry name" value="SDR_fam"/>
</dbReference>
<keyword evidence="2" id="KW-0521">NADP</keyword>
<dbReference type="InterPro" id="IPR051737">
    <property type="entry name" value="L-xylulose/Carbonyl_redctase"/>
</dbReference>
<reference evidence="4" key="2">
    <citation type="submission" date="2020-09" db="EMBL/GenBank/DDBJ databases">
        <authorList>
            <person name="Sun Q."/>
            <person name="Zhou Y."/>
        </authorList>
    </citation>
    <scope>NUCLEOTIDE SEQUENCE</scope>
    <source>
        <strain evidence="4">CGMCC 4.7299</strain>
    </source>
</reference>
<dbReference type="AlphaFoldDB" id="A0A8J3C0P3"/>
<reference evidence="4" key="1">
    <citation type="journal article" date="2014" name="Int. J. Syst. Evol. Microbiol.">
        <title>Complete genome sequence of Corynebacterium casei LMG S-19264T (=DSM 44701T), isolated from a smear-ripened cheese.</title>
        <authorList>
            <consortium name="US DOE Joint Genome Institute (JGI-PGF)"/>
            <person name="Walter F."/>
            <person name="Albersmeier A."/>
            <person name="Kalinowski J."/>
            <person name="Ruckert C."/>
        </authorList>
    </citation>
    <scope>NUCLEOTIDE SEQUENCE</scope>
    <source>
        <strain evidence="4">CGMCC 4.7299</strain>
    </source>
</reference>
<name>A0A8J3C0P3_9ACTN</name>
<evidence type="ECO:0000313" key="5">
    <source>
        <dbReference type="Proteomes" id="UP000656042"/>
    </source>
</evidence>
<dbReference type="PRINTS" id="PR00081">
    <property type="entry name" value="GDHRDH"/>
</dbReference>
<evidence type="ECO:0000256" key="1">
    <source>
        <dbReference type="ARBA" id="ARBA00006484"/>
    </source>
</evidence>
<dbReference type="PRINTS" id="PR00080">
    <property type="entry name" value="SDRFAMILY"/>
</dbReference>
<dbReference type="EMBL" id="BMMX01000009">
    <property type="protein sequence ID" value="GGK91385.1"/>
    <property type="molecule type" value="Genomic_DNA"/>
</dbReference>
<dbReference type="PANTHER" id="PTHR44252:SF3">
    <property type="entry name" value="D-ERYTHRULOSE REDUCTASE-RELATED"/>
    <property type="match status" value="1"/>
</dbReference>
<protein>
    <submittedName>
        <fullName evidence="4">Short-chain dehydrogenase</fullName>
    </submittedName>
</protein>
<proteinExistence type="inferred from homology"/>
<dbReference type="GO" id="GO:0006006">
    <property type="term" value="P:glucose metabolic process"/>
    <property type="evidence" value="ECO:0007669"/>
    <property type="project" value="TreeGrafter"/>
</dbReference>
<accession>A0A8J3C0P3</accession>
<comment type="caution">
    <text evidence="4">The sequence shown here is derived from an EMBL/GenBank/DDBJ whole genome shotgun (WGS) entry which is preliminary data.</text>
</comment>
<gene>
    <name evidence="4" type="ORF">GCM10012284_26550</name>
</gene>
<keyword evidence="5" id="KW-1185">Reference proteome</keyword>
<dbReference type="PANTHER" id="PTHR44252">
    <property type="entry name" value="D-ERYTHRULOSE REDUCTASE"/>
    <property type="match status" value="1"/>
</dbReference>
<dbReference type="Pfam" id="PF13561">
    <property type="entry name" value="adh_short_C2"/>
    <property type="match status" value="1"/>
</dbReference>
<dbReference type="SUPFAM" id="SSF51735">
    <property type="entry name" value="NAD(P)-binding Rossmann-fold domains"/>
    <property type="match status" value="1"/>
</dbReference>
<dbReference type="InterPro" id="IPR036291">
    <property type="entry name" value="NAD(P)-bd_dom_sf"/>
</dbReference>
<dbReference type="Proteomes" id="UP000656042">
    <property type="component" value="Unassembled WGS sequence"/>
</dbReference>